<sequence length="281" mass="32646">MAAKHFFFLLLDNADTGGDVIFRSSDNVHFYIHRKHLEFSTDGFPAGDNLITTSVTDKSQFVPLTETASTLDLLFQFTSPETPPDIGDVDFEDVLALAEAAEKYIVHSAIRICVMRLRDFVDDEHAEEIFSFGSRYNHVSLIFAITPLFVVKPLSEMAFVMPPDLYIPWSMYREQWLKVKVLLRCPLDSLGTDPEKLKWRQRIIQAVNKIGKDPLLIYHIPDSILVADLRKEETKINKYNSDMYERLFRWRDKLVAEVERMRSLKSFVEEYRSKKGTNNER</sequence>
<proteinExistence type="predicted"/>
<dbReference type="Proteomes" id="UP000559256">
    <property type="component" value="Unassembled WGS sequence"/>
</dbReference>
<dbReference type="OrthoDB" id="3184970at2759"/>
<gene>
    <name evidence="1" type="ORF">D9758_016492</name>
</gene>
<dbReference type="InterPro" id="IPR011333">
    <property type="entry name" value="SKP1/BTB/POZ_sf"/>
</dbReference>
<evidence type="ECO:0000313" key="2">
    <source>
        <dbReference type="Proteomes" id="UP000559256"/>
    </source>
</evidence>
<organism evidence="1 2">
    <name type="scientific">Tetrapyrgos nigripes</name>
    <dbReference type="NCBI Taxonomy" id="182062"/>
    <lineage>
        <taxon>Eukaryota</taxon>
        <taxon>Fungi</taxon>
        <taxon>Dikarya</taxon>
        <taxon>Basidiomycota</taxon>
        <taxon>Agaricomycotina</taxon>
        <taxon>Agaricomycetes</taxon>
        <taxon>Agaricomycetidae</taxon>
        <taxon>Agaricales</taxon>
        <taxon>Marasmiineae</taxon>
        <taxon>Marasmiaceae</taxon>
        <taxon>Tetrapyrgos</taxon>
    </lineage>
</organism>
<comment type="caution">
    <text evidence="1">The sequence shown here is derived from an EMBL/GenBank/DDBJ whole genome shotgun (WGS) entry which is preliminary data.</text>
</comment>
<dbReference type="AlphaFoldDB" id="A0A8H5CKB6"/>
<accession>A0A8H5CKB6</accession>
<evidence type="ECO:0000313" key="1">
    <source>
        <dbReference type="EMBL" id="KAF5343290.1"/>
    </source>
</evidence>
<protein>
    <recommendedName>
        <fullName evidence="3">BTB domain-containing protein</fullName>
    </recommendedName>
</protein>
<name>A0A8H5CKB6_9AGAR</name>
<evidence type="ECO:0008006" key="3">
    <source>
        <dbReference type="Google" id="ProtNLM"/>
    </source>
</evidence>
<reference evidence="1 2" key="1">
    <citation type="journal article" date="2020" name="ISME J.">
        <title>Uncovering the hidden diversity of litter-decomposition mechanisms in mushroom-forming fungi.</title>
        <authorList>
            <person name="Floudas D."/>
            <person name="Bentzer J."/>
            <person name="Ahren D."/>
            <person name="Johansson T."/>
            <person name="Persson P."/>
            <person name="Tunlid A."/>
        </authorList>
    </citation>
    <scope>NUCLEOTIDE SEQUENCE [LARGE SCALE GENOMIC DNA]</scope>
    <source>
        <strain evidence="1 2">CBS 291.85</strain>
    </source>
</reference>
<dbReference type="EMBL" id="JAACJM010000143">
    <property type="protein sequence ID" value="KAF5343290.1"/>
    <property type="molecule type" value="Genomic_DNA"/>
</dbReference>
<dbReference type="Gene3D" id="3.30.710.10">
    <property type="entry name" value="Potassium Channel Kv1.1, Chain A"/>
    <property type="match status" value="1"/>
</dbReference>
<keyword evidence="2" id="KW-1185">Reference proteome</keyword>